<sequence>MLSRTIFLQLAATALLVSAQGPRPAGGCTTNSFTIPSWLVQDLKYQPGSAKASFSILNRPTNTSTDAACQVNKDGWSSCVTGDESFLAQIRVQDTLATVSVNQTWSCNDRNEANPIKFAAYGENTVNLDTSAEAYTPEITPILIKGSLSAPVSITPVYAPGPPAHNKLGCSASSEKPSWTLSHVWYSDTVGDGLESVTSRVFNLFLVNDVTGHEASCMHGSPVAGETGPAAISCIGTEFQSPFPNRYSINTVATFDPQSYRFSFNQTWYCDDENPAKPVQITASASTILPLKCTTKESTDYNNQPTTVKSCEPESEVLGVEGTIAQTTTLPPYSIEDPVPRADGCTLSSILSPKWTFSAFSLATGNAATTVTFEVILATQLRGFQYPIPVSVTIPHAADADWYPCEIGPDGQNEAPLWPYECSVKYKSDAKQIVLNAAWACQDLDDKHPINFKGLTETTVNTPLSCEKDAEGVNVCYTEDTSFTWVAEIKNVTWASAPAKI</sequence>
<protein>
    <recommendedName>
        <fullName evidence="4">Ig-like domain-containing protein</fullName>
    </recommendedName>
</protein>
<feature type="signal peptide" evidence="1">
    <location>
        <begin position="1"/>
        <end position="19"/>
    </location>
</feature>
<reference evidence="2" key="2">
    <citation type="submission" date="2023-06" db="EMBL/GenBank/DDBJ databases">
        <authorList>
            <consortium name="Lawrence Berkeley National Laboratory"/>
            <person name="Mondo S.J."/>
            <person name="Hensen N."/>
            <person name="Bonometti L."/>
            <person name="Westerberg I."/>
            <person name="Brannstrom I.O."/>
            <person name="Guillou S."/>
            <person name="Cros-Aarteil S."/>
            <person name="Calhoun S."/>
            <person name="Haridas S."/>
            <person name="Kuo A."/>
            <person name="Pangilinan J."/>
            <person name="Riley R."/>
            <person name="Labutti K."/>
            <person name="Andreopoulos B."/>
            <person name="Lipzen A."/>
            <person name="Chen C."/>
            <person name="Yanf M."/>
            <person name="Daum C."/>
            <person name="Ng V."/>
            <person name="Clum A."/>
            <person name="Steindorff A."/>
            <person name="Ohm R."/>
            <person name="Martin F."/>
            <person name="Silar P."/>
            <person name="Natvig D."/>
            <person name="Lalanne C."/>
            <person name="Gautier V."/>
            <person name="Ament-Velasquez S.L."/>
            <person name="Kruys A."/>
            <person name="Hutchinson M.I."/>
            <person name="Powell A.J."/>
            <person name="Barry K."/>
            <person name="Miller A.N."/>
            <person name="Grigoriev I.V."/>
            <person name="Debuchy R."/>
            <person name="Gladieux P."/>
            <person name="Thoren M.H."/>
            <person name="Johannesson H."/>
        </authorList>
    </citation>
    <scope>NUCLEOTIDE SEQUENCE</scope>
    <source>
        <strain evidence="2">PSN324</strain>
    </source>
</reference>
<dbReference type="EMBL" id="MU864932">
    <property type="protein sequence ID" value="KAK4466306.1"/>
    <property type="molecule type" value="Genomic_DNA"/>
</dbReference>
<evidence type="ECO:0000313" key="3">
    <source>
        <dbReference type="Proteomes" id="UP001321749"/>
    </source>
</evidence>
<feature type="chain" id="PRO_5043350657" description="Ig-like domain-containing protein" evidence="1">
    <location>
        <begin position="20"/>
        <end position="501"/>
    </location>
</feature>
<organism evidence="2 3">
    <name type="scientific">Cladorrhinum samala</name>
    <dbReference type="NCBI Taxonomy" id="585594"/>
    <lineage>
        <taxon>Eukaryota</taxon>
        <taxon>Fungi</taxon>
        <taxon>Dikarya</taxon>
        <taxon>Ascomycota</taxon>
        <taxon>Pezizomycotina</taxon>
        <taxon>Sordariomycetes</taxon>
        <taxon>Sordariomycetidae</taxon>
        <taxon>Sordariales</taxon>
        <taxon>Podosporaceae</taxon>
        <taxon>Cladorrhinum</taxon>
    </lineage>
</organism>
<reference evidence="2" key="1">
    <citation type="journal article" date="2023" name="Mol. Phylogenet. Evol.">
        <title>Genome-scale phylogeny and comparative genomics of the fungal order Sordariales.</title>
        <authorList>
            <person name="Hensen N."/>
            <person name="Bonometti L."/>
            <person name="Westerberg I."/>
            <person name="Brannstrom I.O."/>
            <person name="Guillou S."/>
            <person name="Cros-Aarteil S."/>
            <person name="Calhoun S."/>
            <person name="Haridas S."/>
            <person name="Kuo A."/>
            <person name="Mondo S."/>
            <person name="Pangilinan J."/>
            <person name="Riley R."/>
            <person name="LaButti K."/>
            <person name="Andreopoulos B."/>
            <person name="Lipzen A."/>
            <person name="Chen C."/>
            <person name="Yan M."/>
            <person name="Daum C."/>
            <person name="Ng V."/>
            <person name="Clum A."/>
            <person name="Steindorff A."/>
            <person name="Ohm R.A."/>
            <person name="Martin F."/>
            <person name="Silar P."/>
            <person name="Natvig D.O."/>
            <person name="Lalanne C."/>
            <person name="Gautier V."/>
            <person name="Ament-Velasquez S.L."/>
            <person name="Kruys A."/>
            <person name="Hutchinson M.I."/>
            <person name="Powell A.J."/>
            <person name="Barry K."/>
            <person name="Miller A.N."/>
            <person name="Grigoriev I.V."/>
            <person name="Debuchy R."/>
            <person name="Gladieux P."/>
            <person name="Hiltunen Thoren M."/>
            <person name="Johannesson H."/>
        </authorList>
    </citation>
    <scope>NUCLEOTIDE SEQUENCE</scope>
    <source>
        <strain evidence="2">PSN324</strain>
    </source>
</reference>
<keyword evidence="3" id="KW-1185">Reference proteome</keyword>
<dbReference type="Proteomes" id="UP001321749">
    <property type="component" value="Unassembled WGS sequence"/>
</dbReference>
<keyword evidence="1" id="KW-0732">Signal</keyword>
<evidence type="ECO:0008006" key="4">
    <source>
        <dbReference type="Google" id="ProtNLM"/>
    </source>
</evidence>
<evidence type="ECO:0000256" key="1">
    <source>
        <dbReference type="SAM" id="SignalP"/>
    </source>
</evidence>
<proteinExistence type="predicted"/>
<comment type="caution">
    <text evidence="2">The sequence shown here is derived from an EMBL/GenBank/DDBJ whole genome shotgun (WGS) entry which is preliminary data.</text>
</comment>
<evidence type="ECO:0000313" key="2">
    <source>
        <dbReference type="EMBL" id="KAK4466306.1"/>
    </source>
</evidence>
<name>A0AAV9I3P2_9PEZI</name>
<gene>
    <name evidence="2" type="ORF">QBC42DRAFT_327614</name>
</gene>
<accession>A0AAV9I3P2</accession>
<dbReference type="AlphaFoldDB" id="A0AAV9I3P2"/>